<proteinExistence type="predicted"/>
<sequence length="191" mass="21976">MVEKKEYKGEVTEEVIASLKVKVKKSIKKETDYGIVDTTEGMKEMMQSIGKIRVLGCVSGVLPPRLNTLILECCGAAEQFCDDIGNMHAMKVIMILCRSFKCNCYERISRKVSEWFPHRLVIVGDTQYDGKALTHQISFQKRMMERKKGIVFLKGMQYIEMAAKIELPDDVYEVVKRTAEREKYVKESVDF</sequence>
<keyword evidence="1" id="KW-1185">Reference proteome</keyword>
<name>A0A0K0E081_STRER</name>
<dbReference type="AlphaFoldDB" id="A0A0K0E081"/>
<evidence type="ECO:0000313" key="1">
    <source>
        <dbReference type="Proteomes" id="UP000035681"/>
    </source>
</evidence>
<dbReference type="Proteomes" id="UP000035681">
    <property type="component" value="Unplaced"/>
</dbReference>
<dbReference type="WBParaSite" id="SSTP_0000289600.1">
    <property type="protein sequence ID" value="SSTP_0000289600.1"/>
    <property type="gene ID" value="SSTP_0000289600"/>
</dbReference>
<organism evidence="2">
    <name type="scientific">Strongyloides stercoralis</name>
    <name type="common">Threadworm</name>
    <dbReference type="NCBI Taxonomy" id="6248"/>
    <lineage>
        <taxon>Eukaryota</taxon>
        <taxon>Metazoa</taxon>
        <taxon>Ecdysozoa</taxon>
        <taxon>Nematoda</taxon>
        <taxon>Chromadorea</taxon>
        <taxon>Rhabditida</taxon>
        <taxon>Tylenchina</taxon>
        <taxon>Panagrolaimomorpha</taxon>
        <taxon>Strongyloidoidea</taxon>
        <taxon>Strongyloididae</taxon>
        <taxon>Strongyloides</taxon>
    </lineage>
</organism>
<protein>
    <submittedName>
        <fullName evidence="2">DUF2235 domain-containing protein</fullName>
    </submittedName>
</protein>
<accession>A0A0K0E081</accession>
<evidence type="ECO:0000313" key="2">
    <source>
        <dbReference type="WBParaSite" id="SSTP_0000289600.1"/>
    </source>
</evidence>
<reference evidence="2" key="1">
    <citation type="submission" date="2015-08" db="UniProtKB">
        <authorList>
            <consortium name="WormBaseParasite"/>
        </authorList>
    </citation>
    <scope>IDENTIFICATION</scope>
</reference>
<dbReference type="WBParaSite" id="TCONS_00014133.p1">
    <property type="protein sequence ID" value="TCONS_00014133.p1"/>
    <property type="gene ID" value="XLOC_009342"/>
</dbReference>